<dbReference type="EMBL" id="JASNWA010000003">
    <property type="protein sequence ID" value="KAK3178979.1"/>
    <property type="molecule type" value="Genomic_DNA"/>
</dbReference>
<dbReference type="AlphaFoldDB" id="A0AAD9ZGX1"/>
<keyword evidence="3" id="KW-1185">Reference proteome</keyword>
<feature type="compositionally biased region" description="Basic and acidic residues" evidence="1">
    <location>
        <begin position="348"/>
        <end position="362"/>
    </location>
</feature>
<feature type="compositionally biased region" description="Basic and acidic residues" evidence="1">
    <location>
        <begin position="270"/>
        <end position="279"/>
    </location>
</feature>
<protein>
    <submittedName>
        <fullName evidence="2">Uncharacterized protein</fullName>
    </submittedName>
</protein>
<evidence type="ECO:0000313" key="3">
    <source>
        <dbReference type="Proteomes" id="UP001276659"/>
    </source>
</evidence>
<feature type="region of interest" description="Disordered" evidence="1">
    <location>
        <begin position="335"/>
        <end position="463"/>
    </location>
</feature>
<feature type="compositionally biased region" description="Low complexity" evidence="1">
    <location>
        <begin position="366"/>
        <end position="381"/>
    </location>
</feature>
<feature type="compositionally biased region" description="Polar residues" evidence="1">
    <location>
        <begin position="281"/>
        <end position="295"/>
    </location>
</feature>
<evidence type="ECO:0000256" key="1">
    <source>
        <dbReference type="SAM" id="MobiDB-lite"/>
    </source>
</evidence>
<sequence length="463" mass="51311">MYPLSLPQRFSQANSSTTSVNSWDVAAASSPPRAQSWNSAKPLPPTPTRPGIPSSKFNVYVEDLLPKTPTVFGSLEDIVPPNKVYQSLKNFSSSTSNLPDKLPNRSRLRRDVKTQVETGPVRARKNIDSTMFKEWKAPKYASSDDELDPDSPSLGKFLETKNQDSSNPTRVAEQHAAGYMSVLHACDALLPSFDTESYSTEYNEIPSDMSASMTDIVDEYLVPHALRFSMAEESQPSSHFSSDSEGASDYEGGVKKFRLRAKKAFHSRKTSHEKAEKIKLGSSSSKASRTDSLSPSERAGIQESIIEMYETLNRLSALSAKSNLKVECTALEDKAVPEEIQSPPSPKTSERHFEPKEQHEAAKTASPRSSKSTWSSWFTRSSRQRSSKDTHSSLSSAESKRMNSFGFPPTDQKTSRDSSVGRKLGRVREAISLTTRKGKKKANAQKREDMKKKIVFLGPTDPI</sequence>
<feature type="compositionally biased region" description="Polar residues" evidence="1">
    <location>
        <begin position="8"/>
        <end position="22"/>
    </location>
</feature>
<dbReference type="Proteomes" id="UP001276659">
    <property type="component" value="Unassembled WGS sequence"/>
</dbReference>
<organism evidence="2 3">
    <name type="scientific">Lepraria neglecta</name>
    <dbReference type="NCBI Taxonomy" id="209136"/>
    <lineage>
        <taxon>Eukaryota</taxon>
        <taxon>Fungi</taxon>
        <taxon>Dikarya</taxon>
        <taxon>Ascomycota</taxon>
        <taxon>Pezizomycotina</taxon>
        <taxon>Lecanoromycetes</taxon>
        <taxon>OSLEUM clade</taxon>
        <taxon>Lecanoromycetidae</taxon>
        <taxon>Lecanorales</taxon>
        <taxon>Lecanorineae</taxon>
        <taxon>Stereocaulaceae</taxon>
        <taxon>Lepraria</taxon>
    </lineage>
</organism>
<reference evidence="2" key="1">
    <citation type="submission" date="2022-11" db="EMBL/GenBank/DDBJ databases">
        <title>Chromosomal genome sequence assembly and mating type (MAT) locus characterization of the leprose asexual lichenized fungus Lepraria neglecta (Nyl.) Erichsen.</title>
        <authorList>
            <person name="Allen J.L."/>
            <person name="Pfeffer B."/>
        </authorList>
    </citation>
    <scope>NUCLEOTIDE SEQUENCE</scope>
    <source>
        <strain evidence="2">Allen 5258</strain>
    </source>
</reference>
<feature type="region of interest" description="Disordered" evidence="1">
    <location>
        <begin position="1"/>
        <end position="54"/>
    </location>
</feature>
<evidence type="ECO:0000313" key="2">
    <source>
        <dbReference type="EMBL" id="KAK3178979.1"/>
    </source>
</evidence>
<comment type="caution">
    <text evidence="2">The sequence shown here is derived from an EMBL/GenBank/DDBJ whole genome shotgun (WGS) entry which is preliminary data.</text>
</comment>
<name>A0AAD9ZGX1_9LECA</name>
<feature type="region of interest" description="Disordered" evidence="1">
    <location>
        <begin position="264"/>
        <end position="299"/>
    </location>
</feature>
<gene>
    <name evidence="2" type="ORF">OEA41_001118</name>
</gene>
<feature type="region of interest" description="Disordered" evidence="1">
    <location>
        <begin position="139"/>
        <end position="169"/>
    </location>
</feature>
<proteinExistence type="predicted"/>
<accession>A0AAD9ZGX1</accession>